<comment type="caution">
    <text evidence="9">The sequence shown here is derived from an EMBL/GenBank/DDBJ whole genome shotgun (WGS) entry which is preliminary data.</text>
</comment>
<dbReference type="Proteomes" id="UP001596405">
    <property type="component" value="Unassembled WGS sequence"/>
</dbReference>
<feature type="binding site" evidence="8">
    <location>
        <position position="61"/>
    </location>
    <ligand>
        <name>beta-alanine</name>
        <dbReference type="ChEBI" id="CHEBI:57966"/>
    </ligand>
</feature>
<evidence type="ECO:0000256" key="5">
    <source>
        <dbReference type="ARBA" id="ARBA00022741"/>
    </source>
</evidence>
<dbReference type="PANTHER" id="PTHR21299:SF1">
    <property type="entry name" value="PANTOATE--BETA-ALANINE LIGASE"/>
    <property type="match status" value="1"/>
</dbReference>
<dbReference type="InterPro" id="IPR003721">
    <property type="entry name" value="Pantoate_ligase"/>
</dbReference>
<accession>A0ABW2DK43</accession>
<evidence type="ECO:0000256" key="1">
    <source>
        <dbReference type="ARBA" id="ARBA00004990"/>
    </source>
</evidence>
<comment type="similarity">
    <text evidence="2 8">Belongs to the pantothenate synthetase family.</text>
</comment>
<dbReference type="GO" id="GO:0004592">
    <property type="term" value="F:pantoate-beta-alanine ligase activity"/>
    <property type="evidence" value="ECO:0007669"/>
    <property type="project" value="UniProtKB-EC"/>
</dbReference>
<evidence type="ECO:0000256" key="3">
    <source>
        <dbReference type="ARBA" id="ARBA00022598"/>
    </source>
</evidence>
<evidence type="ECO:0000256" key="8">
    <source>
        <dbReference type="HAMAP-Rule" id="MF_00158"/>
    </source>
</evidence>
<feature type="binding site" evidence="8">
    <location>
        <begin position="30"/>
        <end position="37"/>
    </location>
    <ligand>
        <name>ATP</name>
        <dbReference type="ChEBI" id="CHEBI:30616"/>
    </ligand>
</feature>
<dbReference type="EMBL" id="JBHSYQ010000003">
    <property type="protein sequence ID" value="MFC6996626.1"/>
    <property type="molecule type" value="Genomic_DNA"/>
</dbReference>
<organism evidence="9 10">
    <name type="scientific">Rufibacter roseus</name>
    <dbReference type="NCBI Taxonomy" id="1567108"/>
    <lineage>
        <taxon>Bacteria</taxon>
        <taxon>Pseudomonadati</taxon>
        <taxon>Bacteroidota</taxon>
        <taxon>Cytophagia</taxon>
        <taxon>Cytophagales</taxon>
        <taxon>Hymenobacteraceae</taxon>
        <taxon>Rufibacter</taxon>
    </lineage>
</organism>
<evidence type="ECO:0000256" key="6">
    <source>
        <dbReference type="ARBA" id="ARBA00022840"/>
    </source>
</evidence>
<evidence type="ECO:0000256" key="4">
    <source>
        <dbReference type="ARBA" id="ARBA00022655"/>
    </source>
</evidence>
<dbReference type="HAMAP" id="MF_00158">
    <property type="entry name" value="PanC"/>
    <property type="match status" value="1"/>
</dbReference>
<evidence type="ECO:0000256" key="7">
    <source>
        <dbReference type="ARBA" id="ARBA00048258"/>
    </source>
</evidence>
<feature type="binding site" evidence="8">
    <location>
        <position position="61"/>
    </location>
    <ligand>
        <name>(R)-pantoate</name>
        <dbReference type="ChEBI" id="CHEBI:15980"/>
    </ligand>
</feature>
<dbReference type="NCBIfam" id="TIGR00125">
    <property type="entry name" value="cyt_tran_rel"/>
    <property type="match status" value="1"/>
</dbReference>
<feature type="active site" description="Proton donor" evidence="8">
    <location>
        <position position="37"/>
    </location>
</feature>
<feature type="binding site" evidence="8">
    <location>
        <position position="176"/>
    </location>
    <ligand>
        <name>ATP</name>
        <dbReference type="ChEBI" id="CHEBI:30616"/>
    </ligand>
</feature>
<comment type="function">
    <text evidence="8">Catalyzes the condensation of pantoate with beta-alanine in an ATP-dependent reaction via a pantoyl-adenylate intermediate.</text>
</comment>
<comment type="catalytic activity">
    <reaction evidence="7 8">
        <text>(R)-pantoate + beta-alanine + ATP = (R)-pantothenate + AMP + diphosphate + H(+)</text>
        <dbReference type="Rhea" id="RHEA:10912"/>
        <dbReference type="ChEBI" id="CHEBI:15378"/>
        <dbReference type="ChEBI" id="CHEBI:15980"/>
        <dbReference type="ChEBI" id="CHEBI:29032"/>
        <dbReference type="ChEBI" id="CHEBI:30616"/>
        <dbReference type="ChEBI" id="CHEBI:33019"/>
        <dbReference type="ChEBI" id="CHEBI:57966"/>
        <dbReference type="ChEBI" id="CHEBI:456215"/>
        <dbReference type="EC" id="6.3.2.1"/>
    </reaction>
</comment>
<protein>
    <recommendedName>
        <fullName evidence="8">Pantothenate synthetase</fullName>
        <shortName evidence="8">PS</shortName>
        <ecNumber evidence="8">6.3.2.1</ecNumber>
    </recommendedName>
    <alternativeName>
        <fullName evidence="8">Pantoate--beta-alanine ligase</fullName>
    </alternativeName>
    <alternativeName>
        <fullName evidence="8">Pantoate-activating enzyme</fullName>
    </alternativeName>
</protein>
<reference evidence="10" key="1">
    <citation type="journal article" date="2019" name="Int. J. Syst. Evol. Microbiol.">
        <title>The Global Catalogue of Microorganisms (GCM) 10K type strain sequencing project: providing services to taxonomists for standard genome sequencing and annotation.</title>
        <authorList>
            <consortium name="The Broad Institute Genomics Platform"/>
            <consortium name="The Broad Institute Genome Sequencing Center for Infectious Disease"/>
            <person name="Wu L."/>
            <person name="Ma J."/>
        </authorList>
    </citation>
    <scope>NUCLEOTIDE SEQUENCE [LARGE SCALE GENOMIC DNA]</scope>
    <source>
        <strain evidence="10">CGMCC 4.7393</strain>
    </source>
</reference>
<dbReference type="EC" id="6.3.2.1" evidence="8"/>
<dbReference type="PANTHER" id="PTHR21299">
    <property type="entry name" value="CYTIDYLATE KINASE/PANTOATE-BETA-ALANINE LIGASE"/>
    <property type="match status" value="1"/>
</dbReference>
<keyword evidence="3 8" id="KW-0436">Ligase</keyword>
<gene>
    <name evidence="8 9" type="primary">panC</name>
    <name evidence="9" type="ORF">ACFQHR_03265</name>
</gene>
<dbReference type="SUPFAM" id="SSF52374">
    <property type="entry name" value="Nucleotidylyl transferase"/>
    <property type="match status" value="1"/>
</dbReference>
<sequence>MLQLSSLSDIRRHSEQLRKQSFKIGFVPTMGALHQGHLSLIKAAKSQNDVVVCSIFVNPTQFNNAEDYRLYPRLPESDAHMLEEAGCDVLFIPSAEEMYQQKPRLTFSFGELEQVMEGAHRPGHFNGVATVVSKLFHLVKPHQAYFGQKDLQQFAIIRQLVDDLSFDLQLVCFPIVREEDGLAMSSRNRRLTAEQRALAPRLYEALQLLKDNLKNKSVAEAKKEAEEFLAAFPEIKLEYLEVVDAQTLQPITGVKSAPQVALCLAAFFGEVRLIDNVLLSEEQHS</sequence>
<keyword evidence="10" id="KW-1185">Reference proteome</keyword>
<feature type="binding site" evidence="8">
    <location>
        <begin position="147"/>
        <end position="150"/>
    </location>
    <ligand>
        <name>ATP</name>
        <dbReference type="ChEBI" id="CHEBI:30616"/>
    </ligand>
</feature>
<dbReference type="InterPro" id="IPR014729">
    <property type="entry name" value="Rossmann-like_a/b/a_fold"/>
</dbReference>
<dbReference type="NCBIfam" id="TIGR00018">
    <property type="entry name" value="panC"/>
    <property type="match status" value="1"/>
</dbReference>
<keyword evidence="4 8" id="KW-0566">Pantothenate biosynthesis</keyword>
<keyword evidence="8" id="KW-0963">Cytoplasm</keyword>
<proteinExistence type="inferred from homology"/>
<comment type="subcellular location">
    <subcellularLocation>
        <location evidence="8">Cytoplasm</location>
    </subcellularLocation>
</comment>
<evidence type="ECO:0000256" key="2">
    <source>
        <dbReference type="ARBA" id="ARBA00009256"/>
    </source>
</evidence>
<dbReference type="InterPro" id="IPR004821">
    <property type="entry name" value="Cyt_trans-like"/>
</dbReference>
<comment type="miscellaneous">
    <text evidence="8">The reaction proceeds by a bi uni uni bi ping pong mechanism.</text>
</comment>
<dbReference type="Pfam" id="PF02569">
    <property type="entry name" value="Pantoate_ligase"/>
    <property type="match status" value="1"/>
</dbReference>
<dbReference type="Gene3D" id="3.30.1300.10">
    <property type="entry name" value="Pantoate-beta-alanine ligase, C-terminal domain"/>
    <property type="match status" value="1"/>
</dbReference>
<name>A0ABW2DK43_9BACT</name>
<comment type="pathway">
    <text evidence="1 8">Cofactor biosynthesis; (R)-pantothenate biosynthesis; (R)-pantothenate from (R)-pantoate and beta-alanine: step 1/1.</text>
</comment>
<feature type="binding site" evidence="8">
    <location>
        <position position="153"/>
    </location>
    <ligand>
        <name>(R)-pantoate</name>
        <dbReference type="ChEBI" id="CHEBI:15980"/>
    </ligand>
</feature>
<keyword evidence="6 8" id="KW-0067">ATP-binding</keyword>
<comment type="subunit">
    <text evidence="8">Homodimer.</text>
</comment>
<evidence type="ECO:0000313" key="10">
    <source>
        <dbReference type="Proteomes" id="UP001596405"/>
    </source>
</evidence>
<evidence type="ECO:0000313" key="9">
    <source>
        <dbReference type="EMBL" id="MFC6996626.1"/>
    </source>
</evidence>
<dbReference type="Gene3D" id="3.40.50.620">
    <property type="entry name" value="HUPs"/>
    <property type="match status" value="1"/>
</dbReference>
<dbReference type="RefSeq" id="WP_066622419.1">
    <property type="nucleotide sequence ID" value="NZ_JBHSYQ010000003.1"/>
</dbReference>
<keyword evidence="5 8" id="KW-0547">Nucleotide-binding</keyword>
<dbReference type="CDD" id="cd00560">
    <property type="entry name" value="PanC"/>
    <property type="match status" value="1"/>
</dbReference>
<dbReference type="InterPro" id="IPR042176">
    <property type="entry name" value="Pantoate_ligase_C"/>
</dbReference>
<feature type="binding site" evidence="8">
    <location>
        <begin position="184"/>
        <end position="187"/>
    </location>
    <ligand>
        <name>ATP</name>
        <dbReference type="ChEBI" id="CHEBI:30616"/>
    </ligand>
</feature>